<dbReference type="EMBL" id="BSBI01000004">
    <property type="protein sequence ID" value="GLF95197.1"/>
    <property type="molecule type" value="Genomic_DNA"/>
</dbReference>
<evidence type="ECO:0000256" key="1">
    <source>
        <dbReference type="SAM" id="Phobius"/>
    </source>
</evidence>
<evidence type="ECO:0000313" key="3">
    <source>
        <dbReference type="Proteomes" id="UP001291653"/>
    </source>
</evidence>
<keyword evidence="1" id="KW-1133">Transmembrane helix</keyword>
<dbReference type="Proteomes" id="UP001291653">
    <property type="component" value="Unassembled WGS sequence"/>
</dbReference>
<sequence>MKGLPAFWAFVVVWAGAFTVFVACSLVRLRMLLRRDRQAIARFSGTGAVQPVRAIFHLEGERAAAQAGIGSVSRQRYEEILGEVRELVSAESKIHFRIGDLALEIEPLREHGGAHPGAGEEAFGVRQSLEMFAEGVGIPYGSVRVYRFTAGHWPPEHRVAGVPFEIHRILEQLPDRFERITDPPVHPRTGQQCWTQDAAKRQVGWRVSAPQSVQEKVEAIRDLAADEQVAARVAADLLRRPAVAERAAADDTARHLFNRAQNDRWHQPERSAAPAQGPDLLRAYELAVVRQRLTEIRRLMTSTVLPHAALDPDDRWIRHVVAQLNSVESTLDLIA</sequence>
<keyword evidence="1" id="KW-0812">Transmembrane</keyword>
<protein>
    <submittedName>
        <fullName evidence="2">Uncharacterized protein</fullName>
    </submittedName>
</protein>
<feature type="transmembrane region" description="Helical" evidence="1">
    <location>
        <begin position="6"/>
        <end position="27"/>
    </location>
</feature>
<dbReference type="Pfam" id="PF19691">
    <property type="entry name" value="DUF6192"/>
    <property type="match status" value="1"/>
</dbReference>
<keyword evidence="3" id="KW-1185">Reference proteome</keyword>
<proteinExistence type="predicted"/>
<keyword evidence="1" id="KW-0472">Membrane</keyword>
<organism evidence="2 3">
    <name type="scientific">Streptomyces yaizuensis</name>
    <dbReference type="NCBI Taxonomy" id="2989713"/>
    <lineage>
        <taxon>Bacteria</taxon>
        <taxon>Bacillati</taxon>
        <taxon>Actinomycetota</taxon>
        <taxon>Actinomycetes</taxon>
        <taxon>Kitasatosporales</taxon>
        <taxon>Streptomycetaceae</taxon>
        <taxon>Streptomyces</taxon>
    </lineage>
</organism>
<evidence type="ECO:0000313" key="2">
    <source>
        <dbReference type="EMBL" id="GLF95197.1"/>
    </source>
</evidence>
<gene>
    <name evidence="2" type="ORF">SYYSPA8_12890</name>
</gene>
<dbReference type="InterPro" id="IPR045683">
    <property type="entry name" value="DUF6192"/>
</dbReference>
<dbReference type="PROSITE" id="PS51257">
    <property type="entry name" value="PROKAR_LIPOPROTEIN"/>
    <property type="match status" value="1"/>
</dbReference>
<reference evidence="2 3" key="1">
    <citation type="submission" date="2022-10" db="EMBL/GenBank/DDBJ databases">
        <title>Draft genome sequence of Streptomyces sp. YSPA8.</title>
        <authorList>
            <person name="Moriuchi R."/>
            <person name="Dohra H."/>
            <person name="Yamamura H."/>
            <person name="Kodani S."/>
        </authorList>
    </citation>
    <scope>NUCLEOTIDE SEQUENCE [LARGE SCALE GENOMIC DNA]</scope>
    <source>
        <strain evidence="2 3">YSPA8</strain>
    </source>
</reference>
<dbReference type="RefSeq" id="WP_323447253.1">
    <property type="nucleotide sequence ID" value="NZ_BSBI01000004.1"/>
</dbReference>
<comment type="caution">
    <text evidence="2">The sequence shown here is derived from an EMBL/GenBank/DDBJ whole genome shotgun (WGS) entry which is preliminary data.</text>
</comment>
<name>A0ABQ5NY94_9ACTN</name>
<accession>A0ABQ5NY94</accession>